<dbReference type="AlphaFoldDB" id="A0A3D9F952"/>
<accession>A0A3D9F952</accession>
<dbReference type="Proteomes" id="UP000256310">
    <property type="component" value="Unassembled WGS sequence"/>
</dbReference>
<keyword evidence="2" id="KW-1185">Reference proteome</keyword>
<name>A0A3D9F952_9SPHN</name>
<reference evidence="1 2" key="1">
    <citation type="submission" date="2018-07" db="EMBL/GenBank/DDBJ databases">
        <title>Genomic Encyclopedia of Type Strains, Phase IV (KMG-IV): sequencing the most valuable type-strain genomes for metagenomic binning, comparative biology and taxonomic classification.</title>
        <authorList>
            <person name="Goeker M."/>
        </authorList>
    </citation>
    <scope>NUCLEOTIDE SEQUENCE [LARGE SCALE GENOMIC DNA]</scope>
    <source>
        <strain evidence="1 2">DSM 26725</strain>
    </source>
</reference>
<comment type="caution">
    <text evidence="1">The sequence shown here is derived from an EMBL/GenBank/DDBJ whole genome shotgun (WGS) entry which is preliminary data.</text>
</comment>
<evidence type="ECO:0000313" key="2">
    <source>
        <dbReference type="Proteomes" id="UP000256310"/>
    </source>
</evidence>
<dbReference type="Gene3D" id="1.10.700.10">
    <property type="entry name" value="Dioxygenase LigAB, LigA subunit"/>
    <property type="match status" value="1"/>
</dbReference>
<organism evidence="1 2">
    <name type="scientific">Parasphingopyxis lamellibrachiae</name>
    <dbReference type="NCBI Taxonomy" id="680125"/>
    <lineage>
        <taxon>Bacteria</taxon>
        <taxon>Pseudomonadati</taxon>
        <taxon>Pseudomonadota</taxon>
        <taxon>Alphaproteobacteria</taxon>
        <taxon>Sphingomonadales</taxon>
        <taxon>Sphingomonadaceae</taxon>
        <taxon>Parasphingopyxis</taxon>
    </lineage>
</organism>
<dbReference type="EMBL" id="QRDP01000005">
    <property type="protein sequence ID" value="RED13353.1"/>
    <property type="molecule type" value="Genomic_DNA"/>
</dbReference>
<dbReference type="InterPro" id="IPR036622">
    <property type="entry name" value="LigA_sf"/>
</dbReference>
<dbReference type="SUPFAM" id="SSF48076">
    <property type="entry name" value="LigA subunit of an aromatic-ring-opening dioxygenase LigAB"/>
    <property type="match status" value="1"/>
</dbReference>
<proteinExistence type="predicted"/>
<gene>
    <name evidence="1" type="ORF">DFR46_2890</name>
</gene>
<sequence length="88" mass="9912">MEDRKHIHDFVHRLWQSPELRARFEADAGAVLAEQGFAEAECALLLDGEFPALGELGMHPLAQMVYSLARNPQIADQISFGDYLEDLE</sequence>
<protein>
    <submittedName>
        <fullName evidence="1">Uncharacterized protein</fullName>
    </submittedName>
</protein>
<evidence type="ECO:0000313" key="1">
    <source>
        <dbReference type="EMBL" id="RED13353.1"/>
    </source>
</evidence>